<evidence type="ECO:0000313" key="1">
    <source>
        <dbReference type="EMBL" id="CAF4443126.1"/>
    </source>
</evidence>
<protein>
    <submittedName>
        <fullName evidence="1">Uncharacterized protein</fullName>
    </submittedName>
</protein>
<comment type="caution">
    <text evidence="1">The sequence shown here is derived from an EMBL/GenBank/DDBJ whole genome shotgun (WGS) entry which is preliminary data.</text>
</comment>
<reference evidence="1" key="1">
    <citation type="submission" date="2021-02" db="EMBL/GenBank/DDBJ databases">
        <authorList>
            <person name="Nowell W R."/>
        </authorList>
    </citation>
    <scope>NUCLEOTIDE SEQUENCE</scope>
</reference>
<name>A0A820S0X5_9BILA</name>
<feature type="non-terminal residue" evidence="1">
    <location>
        <position position="85"/>
    </location>
</feature>
<organism evidence="1 2">
    <name type="scientific">Adineta steineri</name>
    <dbReference type="NCBI Taxonomy" id="433720"/>
    <lineage>
        <taxon>Eukaryota</taxon>
        <taxon>Metazoa</taxon>
        <taxon>Spiralia</taxon>
        <taxon>Gnathifera</taxon>
        <taxon>Rotifera</taxon>
        <taxon>Eurotatoria</taxon>
        <taxon>Bdelloidea</taxon>
        <taxon>Adinetida</taxon>
        <taxon>Adinetidae</taxon>
        <taxon>Adineta</taxon>
    </lineage>
</organism>
<accession>A0A820S0X5</accession>
<dbReference type="EMBL" id="CAJOAZ010031858">
    <property type="protein sequence ID" value="CAF4443126.1"/>
    <property type="molecule type" value="Genomic_DNA"/>
</dbReference>
<gene>
    <name evidence="1" type="ORF">OXD698_LOCUS53939</name>
</gene>
<proteinExistence type="predicted"/>
<dbReference type="Proteomes" id="UP000663844">
    <property type="component" value="Unassembled WGS sequence"/>
</dbReference>
<evidence type="ECO:0000313" key="2">
    <source>
        <dbReference type="Proteomes" id="UP000663844"/>
    </source>
</evidence>
<dbReference type="AlphaFoldDB" id="A0A820S0X5"/>
<sequence>MAYLDSSSTKQIGFSKIFSSIYQPTDKKLFIIVIRRWFDDTIELVNTEVEFDKNSLVEFKRNNLNIIADIEANLKLFLTTRWQNT</sequence>